<organism evidence="2 3">
    <name type="scientific">Atta colombica</name>
    <dbReference type="NCBI Taxonomy" id="520822"/>
    <lineage>
        <taxon>Eukaryota</taxon>
        <taxon>Metazoa</taxon>
        <taxon>Ecdysozoa</taxon>
        <taxon>Arthropoda</taxon>
        <taxon>Hexapoda</taxon>
        <taxon>Insecta</taxon>
        <taxon>Pterygota</taxon>
        <taxon>Neoptera</taxon>
        <taxon>Endopterygota</taxon>
        <taxon>Hymenoptera</taxon>
        <taxon>Apocrita</taxon>
        <taxon>Aculeata</taxon>
        <taxon>Formicoidea</taxon>
        <taxon>Formicidae</taxon>
        <taxon>Myrmicinae</taxon>
        <taxon>Atta</taxon>
    </lineage>
</organism>
<gene>
    <name evidence="2" type="ORF">ALC53_11967</name>
</gene>
<dbReference type="Proteomes" id="UP000078540">
    <property type="component" value="Unassembled WGS sequence"/>
</dbReference>
<feature type="compositionally biased region" description="Basic and acidic residues" evidence="1">
    <location>
        <begin position="16"/>
        <end position="33"/>
    </location>
</feature>
<protein>
    <submittedName>
        <fullName evidence="2">Uncharacterized protein</fullName>
    </submittedName>
</protein>
<feature type="region of interest" description="Disordered" evidence="1">
    <location>
        <begin position="1"/>
        <end position="33"/>
    </location>
</feature>
<keyword evidence="3" id="KW-1185">Reference proteome</keyword>
<evidence type="ECO:0000313" key="2">
    <source>
        <dbReference type="EMBL" id="KYM77626.1"/>
    </source>
</evidence>
<name>A0A195AZJ5_9HYME</name>
<proteinExistence type="predicted"/>
<reference evidence="2 3" key="1">
    <citation type="submission" date="2015-09" db="EMBL/GenBank/DDBJ databases">
        <title>Atta colombica WGS genome.</title>
        <authorList>
            <person name="Nygaard S."/>
            <person name="Hu H."/>
            <person name="Boomsma J."/>
            <person name="Zhang G."/>
        </authorList>
    </citation>
    <scope>NUCLEOTIDE SEQUENCE [LARGE SCALE GENOMIC DNA]</scope>
    <source>
        <strain evidence="2">Treedump-2</strain>
        <tissue evidence="2">Whole body</tissue>
    </source>
</reference>
<accession>A0A195AZJ5</accession>
<sequence length="112" mass="12859">MPSPIKAKCSGKKKHREEAWSQTRKERTDDGEPRALERISRGKEFRAMLQLMRIKPRRIYHAAGHSLLSLRLCASACQGRIWNIMITIVLSIAWSATNLTTELNRNDLENIS</sequence>
<dbReference type="EMBL" id="KQ976694">
    <property type="protein sequence ID" value="KYM77626.1"/>
    <property type="molecule type" value="Genomic_DNA"/>
</dbReference>
<dbReference type="AlphaFoldDB" id="A0A195AZJ5"/>
<evidence type="ECO:0000256" key="1">
    <source>
        <dbReference type="SAM" id="MobiDB-lite"/>
    </source>
</evidence>
<evidence type="ECO:0000313" key="3">
    <source>
        <dbReference type="Proteomes" id="UP000078540"/>
    </source>
</evidence>